<name>A0A930BU46_9RHOO</name>
<dbReference type="PANTHER" id="PTHR34219">
    <property type="entry name" value="IRON-REGULATED INNER MEMBRANE PROTEIN-RELATED"/>
    <property type="match status" value="1"/>
</dbReference>
<reference evidence="2" key="1">
    <citation type="submission" date="2020-04" db="EMBL/GenBank/DDBJ databases">
        <title>Deep metagenomics examines the oral microbiome during advanced dental caries in children, revealing novel taxa and co-occurrences with host molecules.</title>
        <authorList>
            <person name="Baker J.L."/>
            <person name="Morton J.T."/>
            <person name="Dinis M."/>
            <person name="Alvarez R."/>
            <person name="Tran N.C."/>
            <person name="Knight R."/>
            <person name="Edlund A."/>
        </authorList>
    </citation>
    <scope>NUCLEOTIDE SEQUENCE</scope>
    <source>
        <strain evidence="2">JCVI_32_bin.24</strain>
    </source>
</reference>
<gene>
    <name evidence="2" type="ORF">HXL68_13795</name>
</gene>
<sequence length="77" mass="8378">HSSGYAGTAADMFVQAQFPLHSGRILGVPGRIMISVMGLVVAMLSVTGIYLWWKKRSSRERSKARQVAASVLSTEVQ</sequence>
<proteinExistence type="predicted"/>
<comment type="caution">
    <text evidence="2">The sequence shown here is derived from an EMBL/GenBank/DDBJ whole genome shotgun (WGS) entry which is preliminary data.</text>
</comment>
<dbReference type="AlphaFoldDB" id="A0A930BU46"/>
<evidence type="ECO:0000256" key="1">
    <source>
        <dbReference type="SAM" id="Phobius"/>
    </source>
</evidence>
<dbReference type="Proteomes" id="UP000718593">
    <property type="component" value="Unassembled WGS sequence"/>
</dbReference>
<organism evidence="2 3">
    <name type="scientific">Dechloromonas agitata</name>
    <dbReference type="NCBI Taxonomy" id="73030"/>
    <lineage>
        <taxon>Bacteria</taxon>
        <taxon>Pseudomonadati</taxon>
        <taxon>Pseudomonadota</taxon>
        <taxon>Betaproteobacteria</taxon>
        <taxon>Rhodocyclales</taxon>
        <taxon>Azonexaceae</taxon>
        <taxon>Dechloromonas</taxon>
    </lineage>
</organism>
<dbReference type="Pfam" id="PF03929">
    <property type="entry name" value="PepSY_TM"/>
    <property type="match status" value="1"/>
</dbReference>
<feature type="transmembrane region" description="Helical" evidence="1">
    <location>
        <begin position="32"/>
        <end position="53"/>
    </location>
</feature>
<keyword evidence="1" id="KW-1133">Transmembrane helix</keyword>
<keyword evidence="1" id="KW-0812">Transmembrane</keyword>
<feature type="non-terminal residue" evidence="2">
    <location>
        <position position="1"/>
    </location>
</feature>
<keyword evidence="1" id="KW-0472">Membrane</keyword>
<protein>
    <submittedName>
        <fullName evidence="2">PepSY domain-containing protein</fullName>
    </submittedName>
</protein>
<evidence type="ECO:0000313" key="2">
    <source>
        <dbReference type="EMBL" id="MBF1166099.1"/>
    </source>
</evidence>
<dbReference type="EMBL" id="JABZMI010000351">
    <property type="protein sequence ID" value="MBF1166099.1"/>
    <property type="molecule type" value="Genomic_DNA"/>
</dbReference>
<accession>A0A930BU46</accession>
<dbReference type="PANTHER" id="PTHR34219:SF5">
    <property type="entry name" value="BLR4505 PROTEIN"/>
    <property type="match status" value="1"/>
</dbReference>
<dbReference type="InterPro" id="IPR005625">
    <property type="entry name" value="PepSY-ass_TM"/>
</dbReference>
<evidence type="ECO:0000313" key="3">
    <source>
        <dbReference type="Proteomes" id="UP000718593"/>
    </source>
</evidence>